<proteinExistence type="predicted"/>
<organism evidence="3 4">
    <name type="scientific">Aphanomyces stellatus</name>
    <dbReference type="NCBI Taxonomy" id="120398"/>
    <lineage>
        <taxon>Eukaryota</taxon>
        <taxon>Sar</taxon>
        <taxon>Stramenopiles</taxon>
        <taxon>Oomycota</taxon>
        <taxon>Saprolegniomycetes</taxon>
        <taxon>Saprolegniales</taxon>
        <taxon>Verrucalvaceae</taxon>
        <taxon>Aphanomyces</taxon>
    </lineage>
</organism>
<evidence type="ECO:0000313" key="4">
    <source>
        <dbReference type="Proteomes" id="UP000332933"/>
    </source>
</evidence>
<dbReference type="EMBL" id="CAADRA010005143">
    <property type="protein sequence ID" value="VFT85898.1"/>
    <property type="molecule type" value="Genomic_DNA"/>
</dbReference>
<dbReference type="PANTHER" id="PTHR35213">
    <property type="entry name" value="RING-TYPE DOMAIN-CONTAINING PROTEIN-RELATED"/>
    <property type="match status" value="1"/>
</dbReference>
<name>A0A485KLW9_9STRA</name>
<protein>
    <submittedName>
        <fullName evidence="3">Aste57867_9014 protein</fullName>
    </submittedName>
</protein>
<evidence type="ECO:0000313" key="2">
    <source>
        <dbReference type="EMBL" id="KAF0700484.1"/>
    </source>
</evidence>
<accession>A0A485KLW9</accession>
<dbReference type="EMBL" id="VJMH01005122">
    <property type="protein sequence ID" value="KAF0700484.1"/>
    <property type="molecule type" value="Genomic_DNA"/>
</dbReference>
<keyword evidence="4" id="KW-1185">Reference proteome</keyword>
<evidence type="ECO:0000256" key="1">
    <source>
        <dbReference type="SAM" id="MobiDB-lite"/>
    </source>
</evidence>
<reference evidence="2" key="2">
    <citation type="submission" date="2019-06" db="EMBL/GenBank/DDBJ databases">
        <title>Genomics analysis of Aphanomyces spp. identifies a new class of oomycete effector associated with host adaptation.</title>
        <authorList>
            <person name="Gaulin E."/>
        </authorList>
    </citation>
    <scope>NUCLEOTIDE SEQUENCE</scope>
    <source>
        <strain evidence="2">CBS 578.67</strain>
    </source>
</reference>
<dbReference type="Proteomes" id="UP000332933">
    <property type="component" value="Unassembled WGS sequence"/>
</dbReference>
<dbReference type="OrthoDB" id="47272at2759"/>
<reference evidence="3 4" key="1">
    <citation type="submission" date="2019-03" db="EMBL/GenBank/DDBJ databases">
        <authorList>
            <person name="Gaulin E."/>
            <person name="Dumas B."/>
        </authorList>
    </citation>
    <scope>NUCLEOTIDE SEQUENCE [LARGE SCALE GENOMIC DNA]</scope>
    <source>
        <strain evidence="3">CBS 568.67</strain>
    </source>
</reference>
<sequence>MDAIMPSSSCPAKLRLDFLMSPPLHRRRADTAHRKSRLAPKDKSLKRSGGWTVSELEYTFRLSADFKDGLLSDAAPGILLRQYLSTKLNCSPMRLSKKFDKTSGILGTHRYDPTASVLAGLTPEMRRTRKRELKQLEEAFRKSNDDSATPSSSPPTDDVICRSVKRRRVKPGSVVGAAQRGRLDLLLACLP</sequence>
<feature type="region of interest" description="Disordered" evidence="1">
    <location>
        <begin position="140"/>
        <end position="159"/>
    </location>
</feature>
<feature type="compositionally biased region" description="Low complexity" evidence="1">
    <location>
        <begin position="146"/>
        <end position="158"/>
    </location>
</feature>
<evidence type="ECO:0000313" key="3">
    <source>
        <dbReference type="EMBL" id="VFT85898.1"/>
    </source>
</evidence>
<gene>
    <name evidence="3" type="primary">Aste57867_9014</name>
    <name evidence="2" type="ORF">As57867_008978</name>
    <name evidence="3" type="ORF">ASTE57867_9014</name>
</gene>
<dbReference type="AlphaFoldDB" id="A0A485KLW9"/>